<dbReference type="STRING" id="1754191.A0A1Y1VF34"/>
<reference evidence="2 3" key="1">
    <citation type="submission" date="2016-08" db="EMBL/GenBank/DDBJ databases">
        <title>Genomes of anaerobic fungi encode conserved fungal cellulosomes for biomass hydrolysis.</title>
        <authorList>
            <consortium name="DOE Joint Genome Institute"/>
            <person name="Haitjema C.H."/>
            <person name="Gilmore S.P."/>
            <person name="Henske J.K."/>
            <person name="Solomon K.V."/>
            <person name="De Groot R."/>
            <person name="Kuo A."/>
            <person name="Mondo S.J."/>
            <person name="Salamov A.A."/>
            <person name="Labutti K."/>
            <person name="Zhao Z."/>
            <person name="Chiniquy J."/>
            <person name="Barry K."/>
            <person name="Brewer H.M."/>
            <person name="Purvine S.O."/>
            <person name="Wright A.T."/>
            <person name="Boxma B."/>
            <person name="Van Alen T."/>
            <person name="Hackstein J.H."/>
            <person name="Baker S.E."/>
            <person name="Grigoriev I.V."/>
            <person name="O'Malley M.A."/>
        </authorList>
    </citation>
    <scope>NUCLEOTIDE SEQUENCE [LARGE SCALE GENOMIC DNA]</scope>
    <source>
        <strain evidence="3">finn</strain>
    </source>
</reference>
<dbReference type="EMBL" id="MCFH01000010">
    <property type="protein sequence ID" value="ORX54668.1"/>
    <property type="molecule type" value="Genomic_DNA"/>
</dbReference>
<gene>
    <name evidence="2" type="ORF">BCR36DRAFT_282170</name>
</gene>
<feature type="domain" description="YAP binding" evidence="1">
    <location>
        <begin position="6"/>
        <end position="85"/>
    </location>
</feature>
<comment type="caution">
    <text evidence="2">The sequence shown here is derived from an EMBL/GenBank/DDBJ whole genome shotgun (WGS) entry which is preliminary data.</text>
</comment>
<dbReference type="Gene3D" id="2.70.50.80">
    <property type="match status" value="1"/>
</dbReference>
<organism evidence="2 3">
    <name type="scientific">Piromyces finnis</name>
    <dbReference type="NCBI Taxonomy" id="1754191"/>
    <lineage>
        <taxon>Eukaryota</taxon>
        <taxon>Fungi</taxon>
        <taxon>Fungi incertae sedis</taxon>
        <taxon>Chytridiomycota</taxon>
        <taxon>Chytridiomycota incertae sedis</taxon>
        <taxon>Neocallimastigomycetes</taxon>
        <taxon>Neocallimastigales</taxon>
        <taxon>Neocallimastigaceae</taxon>
        <taxon>Piromyces</taxon>
    </lineage>
</organism>
<dbReference type="OrthoDB" id="10006572at2759"/>
<sequence>MNTFIFETNVFRRIKCITTVYSFGKKILETDEICNSSLKDNKFIMDFEFVNKFFTDFLSKFEEFKSYEEIQFALENLTVMQQFKDITIFNNEPRTWLILGYQFGIGDGNVDIAKVKDLGYSE</sequence>
<dbReference type="AlphaFoldDB" id="A0A1Y1VF34"/>
<evidence type="ECO:0000259" key="1">
    <source>
        <dbReference type="Pfam" id="PF17725"/>
    </source>
</evidence>
<name>A0A1Y1VF34_9FUNG</name>
<evidence type="ECO:0000313" key="3">
    <source>
        <dbReference type="Proteomes" id="UP000193719"/>
    </source>
</evidence>
<evidence type="ECO:0000313" key="2">
    <source>
        <dbReference type="EMBL" id="ORX54668.1"/>
    </source>
</evidence>
<accession>A0A1Y1VF34</accession>
<dbReference type="Proteomes" id="UP000193719">
    <property type="component" value="Unassembled WGS sequence"/>
</dbReference>
<dbReference type="Pfam" id="PF17725">
    <property type="entry name" value="YBD"/>
    <property type="match status" value="1"/>
</dbReference>
<proteinExistence type="predicted"/>
<dbReference type="InterPro" id="IPR041086">
    <property type="entry name" value="YBD"/>
</dbReference>
<keyword evidence="3" id="KW-1185">Reference proteome</keyword>
<reference evidence="2 3" key="2">
    <citation type="submission" date="2016-08" db="EMBL/GenBank/DDBJ databases">
        <title>Pervasive Adenine N6-methylation of Active Genes in Fungi.</title>
        <authorList>
            <consortium name="DOE Joint Genome Institute"/>
            <person name="Mondo S.J."/>
            <person name="Dannebaum R.O."/>
            <person name="Kuo R.C."/>
            <person name="Labutti K."/>
            <person name="Haridas S."/>
            <person name="Kuo A."/>
            <person name="Salamov A."/>
            <person name="Ahrendt S.R."/>
            <person name="Lipzen A."/>
            <person name="Sullivan W."/>
            <person name="Andreopoulos W.B."/>
            <person name="Clum A."/>
            <person name="Lindquist E."/>
            <person name="Daum C."/>
            <person name="Ramamoorthy G.K."/>
            <person name="Gryganskyi A."/>
            <person name="Culley D."/>
            <person name="Magnuson J.K."/>
            <person name="James T.Y."/>
            <person name="O'Malley M.A."/>
            <person name="Stajich J.E."/>
            <person name="Spatafora J.W."/>
            <person name="Visel A."/>
            <person name="Grigoriev I.V."/>
        </authorList>
    </citation>
    <scope>NUCLEOTIDE SEQUENCE [LARGE SCALE GENOMIC DNA]</scope>
    <source>
        <strain evidence="3">finn</strain>
    </source>
</reference>
<protein>
    <recommendedName>
        <fullName evidence="1">YAP binding domain-containing protein</fullName>
    </recommendedName>
</protein>